<dbReference type="PANTHER" id="PTHR21444:SF15">
    <property type="entry name" value="RECEPTOR FOR RETINOL UPTAKE STRA6"/>
    <property type="match status" value="1"/>
</dbReference>
<feature type="transmembrane region" description="Helical" evidence="8">
    <location>
        <begin position="291"/>
        <end position="313"/>
    </location>
</feature>
<comment type="subcellular location">
    <subcellularLocation>
        <location evidence="1">Cell membrane</location>
        <topology evidence="1">Multi-pass membrane protein</topology>
    </subcellularLocation>
</comment>
<evidence type="ECO:0000256" key="5">
    <source>
        <dbReference type="ARBA" id="ARBA00022989"/>
    </source>
</evidence>
<dbReference type="RefSeq" id="XP_066911272.1">
    <property type="nucleotide sequence ID" value="XM_067055171.1"/>
</dbReference>
<keyword evidence="7" id="KW-0675">Receptor</keyword>
<feature type="transmembrane region" description="Helical" evidence="8">
    <location>
        <begin position="166"/>
        <end position="187"/>
    </location>
</feature>
<dbReference type="Proteomes" id="UP000594262">
    <property type="component" value="Unplaced"/>
</dbReference>
<keyword evidence="10" id="KW-1185">Reference proteome</keyword>
<evidence type="ECO:0000256" key="7">
    <source>
        <dbReference type="ARBA" id="ARBA00023170"/>
    </source>
</evidence>
<reference evidence="9" key="1">
    <citation type="submission" date="2021-01" db="UniProtKB">
        <authorList>
            <consortium name="EnsemblMetazoa"/>
        </authorList>
    </citation>
    <scope>IDENTIFICATION</scope>
</reference>
<dbReference type="GO" id="GO:0071939">
    <property type="term" value="P:vitamin A import into cell"/>
    <property type="evidence" value="ECO:0007669"/>
    <property type="project" value="TreeGrafter"/>
</dbReference>
<accession>A0A7M5XJ13</accession>
<name>A0A7M5XJ13_9CNID</name>
<dbReference type="AlphaFoldDB" id="A0A7M5XJ13"/>
<keyword evidence="3" id="KW-1003">Cell membrane</keyword>
<keyword evidence="4 8" id="KW-0812">Transmembrane</keyword>
<feature type="transmembrane region" description="Helical" evidence="8">
    <location>
        <begin position="349"/>
        <end position="379"/>
    </location>
</feature>
<protein>
    <submittedName>
        <fullName evidence="9">Uncharacterized protein</fullName>
    </submittedName>
</protein>
<dbReference type="GeneID" id="136798551"/>
<keyword evidence="6 8" id="KW-0472">Membrane</keyword>
<dbReference type="InterPro" id="IPR026612">
    <property type="entry name" value="STRA6-like"/>
</dbReference>
<dbReference type="GO" id="GO:0005886">
    <property type="term" value="C:plasma membrane"/>
    <property type="evidence" value="ECO:0007669"/>
    <property type="project" value="UniProtKB-SubCell"/>
</dbReference>
<dbReference type="PANTHER" id="PTHR21444">
    <property type="entry name" value="COILED-COIL DOMAIN-CONTAINING PROTEIN 180"/>
    <property type="match status" value="1"/>
</dbReference>
<keyword evidence="5 8" id="KW-1133">Transmembrane helix</keyword>
<evidence type="ECO:0000256" key="3">
    <source>
        <dbReference type="ARBA" id="ARBA00022475"/>
    </source>
</evidence>
<dbReference type="EnsemblMetazoa" id="CLYHEMT024388.1">
    <property type="protein sequence ID" value="CLYHEMP024388.1"/>
    <property type="gene ID" value="CLYHEMG024388"/>
</dbReference>
<evidence type="ECO:0000256" key="1">
    <source>
        <dbReference type="ARBA" id="ARBA00004651"/>
    </source>
</evidence>
<feature type="transmembrane region" description="Helical" evidence="8">
    <location>
        <begin position="248"/>
        <end position="271"/>
    </location>
</feature>
<feature type="transmembrane region" description="Helical" evidence="8">
    <location>
        <begin position="94"/>
        <end position="119"/>
    </location>
</feature>
<evidence type="ECO:0000256" key="4">
    <source>
        <dbReference type="ARBA" id="ARBA00022692"/>
    </source>
</evidence>
<keyword evidence="2" id="KW-0813">Transport</keyword>
<evidence type="ECO:0000256" key="8">
    <source>
        <dbReference type="SAM" id="Phobius"/>
    </source>
</evidence>
<evidence type="ECO:0000256" key="2">
    <source>
        <dbReference type="ARBA" id="ARBA00022448"/>
    </source>
</evidence>
<dbReference type="Pfam" id="PF14752">
    <property type="entry name" value="RBP_receptor"/>
    <property type="match status" value="2"/>
</dbReference>
<feature type="transmembrane region" description="Helical" evidence="8">
    <location>
        <begin position="126"/>
        <end position="146"/>
    </location>
</feature>
<sequence length="595" mass="68319">MSCQSTAVSNTAVLVLVILIPTLILIIMQIYSRLKKGKLTAQAPFLFLQDNDRNRLMTSLAFGHLSLRVFNIFSGNGQKAVALALCSRISDQPEYYLCSFFSTILLATLYGFLAFPFFALISSPHLLVSSIVGIGFTVWEIVYLGLQFDYNDGCNLKATLQRITAILVIPNFIFLAVILFGFGYRLYTCFKTGCYELPTNEKSVVDTHQILYLKNLLQRKNISKQSQLTLFQKLKNVFKPWFKFPGEILQCMSVIFVLLYLILFLIQYQGLKLLYKFLKVLGTNPNTDIEAVWYLALVISIVLYLVMVVHFLYCYQNDTLAIYTGNHNLYRKDDGCHNIALYHRLVFPAYLISAMFIGFICCYVLVGISVGIVYLLAAIATGSQVLILLRYTLSFVGTGIVFKIIQRLSIRYYFSDLESSKLQINLKHPRLFYVLSFFLFFVNVFTGLMSLVKRLLFIIFSFLLFYGRIDRNPMMFFKSMDISNSYRSFLRVENVFKNPIMRCFCQFLMEPHIRNISQLTSQQLTRNVWGSPLIRGSDRSLQPITGSGKSGKVARNRWYVAYTLLRNPGLTNERYHGRYRDNSRIIPSENGSINA</sequence>
<evidence type="ECO:0000256" key="6">
    <source>
        <dbReference type="ARBA" id="ARBA00023136"/>
    </source>
</evidence>
<organism evidence="9 10">
    <name type="scientific">Clytia hemisphaerica</name>
    <dbReference type="NCBI Taxonomy" id="252671"/>
    <lineage>
        <taxon>Eukaryota</taxon>
        <taxon>Metazoa</taxon>
        <taxon>Cnidaria</taxon>
        <taxon>Hydrozoa</taxon>
        <taxon>Hydroidolina</taxon>
        <taxon>Leptothecata</taxon>
        <taxon>Obeliida</taxon>
        <taxon>Clytiidae</taxon>
        <taxon>Clytia</taxon>
    </lineage>
</organism>
<feature type="transmembrane region" description="Helical" evidence="8">
    <location>
        <begin position="431"/>
        <end position="448"/>
    </location>
</feature>
<dbReference type="OrthoDB" id="2376984at2759"/>
<feature type="transmembrane region" description="Helical" evidence="8">
    <location>
        <begin position="12"/>
        <end position="34"/>
    </location>
</feature>
<evidence type="ECO:0000313" key="10">
    <source>
        <dbReference type="Proteomes" id="UP000594262"/>
    </source>
</evidence>
<dbReference type="GO" id="GO:0038023">
    <property type="term" value="F:signaling receptor activity"/>
    <property type="evidence" value="ECO:0007669"/>
    <property type="project" value="InterPro"/>
</dbReference>
<proteinExistence type="predicted"/>
<evidence type="ECO:0000313" key="9">
    <source>
        <dbReference type="EnsemblMetazoa" id="CLYHEMP024388.1"/>
    </source>
</evidence>
<feature type="transmembrane region" description="Helical" evidence="8">
    <location>
        <begin position="385"/>
        <end position="405"/>
    </location>
</feature>
<dbReference type="GO" id="GO:0034632">
    <property type="term" value="F:retinol transmembrane transporter activity"/>
    <property type="evidence" value="ECO:0007669"/>
    <property type="project" value="InterPro"/>
</dbReference>